<dbReference type="EMBL" id="NXGJ01000002">
    <property type="protein sequence ID" value="PRM88645.1"/>
    <property type="molecule type" value="Genomic_DNA"/>
</dbReference>
<sequence length="513" mass="59908">MQLKKLPIGIQTFSKIREDNYIYVDKTDIAYDLIEKYQYVFLSRPRRFGKSLFVDTLRNIFEGNKEYFKDLAILDKWNWDKKHPVIRIDFSDGTYRNLDELTDKLEQNIDLNSERLGVKCRYDSRDLRSFGDLIQKTYEKYNQKVVILVDEYDKPILDNITGTELAKDIREVLSGVYGSIKTNDEFIQFAFITGVSKFAKTSIFSGLNNIVDISLKPDFGDICGYTQNDLETVFKDHLEGANMPMVKEWYNGYNFLCSPMYNPFDILQFIGNNFSFKNYWFESGTPSFLIKLLQSQNYHLPELSDLSMSESLLDSFDIQNLSFETILYQSGYLTIDRVSNQPRGGLLYHLRIPNKEVRQSLSDHIIEQVLKQSKDTAFQNDLYVAFDNKDFQSIKNTFHSIFASIPYNNYTKNHIQNYEGFYASVVFVFLQSMGFHIIGEDVTNKGRIDLTIKLPNAIFILEFKVDGTDALDQIKKNNYAQKYLNENKPIYLVGIEFSSSEKNISKFEWELYK</sequence>
<accession>A0A2S9SPX3</accession>
<dbReference type="InterPro" id="IPR012547">
    <property type="entry name" value="PDDEXK_9"/>
</dbReference>
<evidence type="ECO:0000313" key="3">
    <source>
        <dbReference type="Proteomes" id="UP000239065"/>
    </source>
</evidence>
<dbReference type="RefSeq" id="WP_105908661.1">
    <property type="nucleotide sequence ID" value="NZ_NXGJ01000002.1"/>
</dbReference>
<evidence type="ECO:0000313" key="2">
    <source>
        <dbReference type="EMBL" id="PRM88645.1"/>
    </source>
</evidence>
<protein>
    <recommendedName>
        <fullName evidence="1">AAA-ATPase-like domain-containing protein</fullName>
    </recommendedName>
</protein>
<dbReference type="Proteomes" id="UP000239065">
    <property type="component" value="Unassembled WGS sequence"/>
</dbReference>
<dbReference type="PANTHER" id="PTHR34825:SF1">
    <property type="entry name" value="AAA-ATPASE-LIKE DOMAIN-CONTAINING PROTEIN"/>
    <property type="match status" value="1"/>
</dbReference>
<dbReference type="AlphaFoldDB" id="A0A2S9SPX3"/>
<dbReference type="Gene3D" id="3.40.50.300">
    <property type="entry name" value="P-loop containing nucleotide triphosphate hydrolases"/>
    <property type="match status" value="1"/>
</dbReference>
<dbReference type="InterPro" id="IPR018631">
    <property type="entry name" value="AAA-ATPase-like_dom"/>
</dbReference>
<dbReference type="InterPro" id="IPR027417">
    <property type="entry name" value="P-loop_NTPase"/>
</dbReference>
<gene>
    <name evidence="2" type="ORF">CJ669_03165</name>
</gene>
<dbReference type="Pfam" id="PF08011">
    <property type="entry name" value="PDDEXK_9"/>
    <property type="match status" value="1"/>
</dbReference>
<reference evidence="2 3" key="1">
    <citation type="submission" date="2017-09" db="EMBL/GenBank/DDBJ databases">
        <title>Reassesment of A. cryaerophilus.</title>
        <authorList>
            <person name="Perez-Cataluna A."/>
            <person name="Collado L."/>
            <person name="Salgado O."/>
            <person name="Lefinanco V."/>
            <person name="Figueras M.J."/>
        </authorList>
    </citation>
    <scope>NUCLEOTIDE SEQUENCE [LARGE SCALE GENOMIC DNA]</scope>
    <source>
        <strain evidence="2 3">LMG 9861</strain>
    </source>
</reference>
<dbReference type="Pfam" id="PF09820">
    <property type="entry name" value="AAA-ATPase_like"/>
    <property type="match status" value="1"/>
</dbReference>
<evidence type="ECO:0000259" key="1">
    <source>
        <dbReference type="Pfam" id="PF09820"/>
    </source>
</evidence>
<name>A0A2S9SPX3_9BACT</name>
<dbReference type="SUPFAM" id="SSF52540">
    <property type="entry name" value="P-loop containing nucleoside triphosphate hydrolases"/>
    <property type="match status" value="1"/>
</dbReference>
<feature type="domain" description="AAA-ATPase-like" evidence="1">
    <location>
        <begin position="7"/>
        <end position="204"/>
    </location>
</feature>
<proteinExistence type="predicted"/>
<dbReference type="PANTHER" id="PTHR34825">
    <property type="entry name" value="CONSERVED PROTEIN, WITH A WEAK D-GALACTARATE DEHYDRATASE/ALTRONATE HYDROLASE DOMAIN"/>
    <property type="match status" value="1"/>
</dbReference>
<comment type="caution">
    <text evidence="2">The sequence shown here is derived from an EMBL/GenBank/DDBJ whole genome shotgun (WGS) entry which is preliminary data.</text>
</comment>
<organism evidence="2 3">
    <name type="scientific">Aliarcobacter cryaerophilus</name>
    <dbReference type="NCBI Taxonomy" id="28198"/>
    <lineage>
        <taxon>Bacteria</taxon>
        <taxon>Pseudomonadati</taxon>
        <taxon>Campylobacterota</taxon>
        <taxon>Epsilonproteobacteria</taxon>
        <taxon>Campylobacterales</taxon>
        <taxon>Arcobacteraceae</taxon>
        <taxon>Aliarcobacter</taxon>
    </lineage>
</organism>